<organism evidence="9 10">
    <name type="scientific">Aphanothece hegewaldii CCALA 016</name>
    <dbReference type="NCBI Taxonomy" id="2107694"/>
    <lineage>
        <taxon>Bacteria</taxon>
        <taxon>Bacillati</taxon>
        <taxon>Cyanobacteriota</taxon>
        <taxon>Cyanophyceae</taxon>
        <taxon>Oscillatoriophycideae</taxon>
        <taxon>Chroococcales</taxon>
        <taxon>Aphanothecaceae</taxon>
        <taxon>Aphanothece</taxon>
    </lineage>
</organism>
<dbReference type="AlphaFoldDB" id="A0A2T1LU87"/>
<dbReference type="RefSeq" id="WP_106458294.1">
    <property type="nucleotide sequence ID" value="NZ_PXOH01000023.1"/>
</dbReference>
<evidence type="ECO:0000256" key="4">
    <source>
        <dbReference type="ARBA" id="ARBA00022692"/>
    </source>
</evidence>
<comment type="caution">
    <text evidence="9">The sequence shown here is derived from an EMBL/GenBank/DDBJ whole genome shotgun (WGS) entry which is preliminary data.</text>
</comment>
<dbReference type="PANTHER" id="PTHR30558:SF3">
    <property type="entry name" value="BIOPOLYMER TRANSPORT PROTEIN EXBD-RELATED"/>
    <property type="match status" value="1"/>
</dbReference>
<evidence type="ECO:0000256" key="1">
    <source>
        <dbReference type="ARBA" id="ARBA00004162"/>
    </source>
</evidence>
<keyword evidence="10" id="KW-1185">Reference proteome</keyword>
<dbReference type="GO" id="GO:0015031">
    <property type="term" value="P:protein transport"/>
    <property type="evidence" value="ECO:0007669"/>
    <property type="project" value="UniProtKB-KW"/>
</dbReference>
<evidence type="ECO:0000256" key="2">
    <source>
        <dbReference type="ARBA" id="ARBA00005811"/>
    </source>
</evidence>
<protein>
    <submittedName>
        <fullName evidence="9">Biopolymer transporter ExbD</fullName>
    </submittedName>
</protein>
<dbReference type="PANTHER" id="PTHR30558">
    <property type="entry name" value="EXBD MEMBRANE COMPONENT OF PMF-DRIVEN MACROMOLECULE IMPORT SYSTEM"/>
    <property type="match status" value="1"/>
</dbReference>
<comment type="subcellular location">
    <subcellularLocation>
        <location evidence="1">Cell membrane</location>
        <topology evidence="1">Single-pass membrane protein</topology>
    </subcellularLocation>
    <subcellularLocation>
        <location evidence="7">Cell membrane</location>
        <topology evidence="7">Single-pass type II membrane protein</topology>
    </subcellularLocation>
</comment>
<accession>A0A2T1LU87</accession>
<evidence type="ECO:0000256" key="3">
    <source>
        <dbReference type="ARBA" id="ARBA00022475"/>
    </source>
</evidence>
<gene>
    <name evidence="9" type="ORF">C7H19_17940</name>
</gene>
<comment type="similarity">
    <text evidence="2 7">Belongs to the ExbD/TolR family.</text>
</comment>
<reference evidence="9 10" key="1">
    <citation type="submission" date="2018-03" db="EMBL/GenBank/DDBJ databases">
        <title>The ancient ancestry and fast evolution of plastids.</title>
        <authorList>
            <person name="Moore K.R."/>
            <person name="Magnabosco C."/>
            <person name="Momper L."/>
            <person name="Gold D.A."/>
            <person name="Bosak T."/>
            <person name="Fournier G.P."/>
        </authorList>
    </citation>
    <scope>NUCLEOTIDE SEQUENCE [LARGE SCALE GENOMIC DNA]</scope>
    <source>
        <strain evidence="9 10">CCALA 016</strain>
    </source>
</reference>
<dbReference type="Pfam" id="PF02472">
    <property type="entry name" value="ExbD"/>
    <property type="match status" value="1"/>
</dbReference>
<dbReference type="EMBL" id="PXOH01000023">
    <property type="protein sequence ID" value="PSF35024.1"/>
    <property type="molecule type" value="Genomic_DNA"/>
</dbReference>
<evidence type="ECO:0000256" key="6">
    <source>
        <dbReference type="ARBA" id="ARBA00023136"/>
    </source>
</evidence>
<dbReference type="Gene3D" id="3.30.420.270">
    <property type="match status" value="1"/>
</dbReference>
<keyword evidence="3" id="KW-1003">Cell membrane</keyword>
<proteinExistence type="inferred from homology"/>
<name>A0A2T1LU87_9CHRO</name>
<evidence type="ECO:0000256" key="5">
    <source>
        <dbReference type="ARBA" id="ARBA00022989"/>
    </source>
</evidence>
<dbReference type="OrthoDB" id="9793581at2"/>
<sequence length="134" mass="14580">MRLPEEESEQLGEINIVPMIDVIFAILTFFIISSLNLNRSASLPVNLPSAQTVEVKQETQISVTVEADGDLFVDRQPTQLDNLKSTLGSLIQPGSESLVVINADKSVEHGQVVKVMDLLRQVPGARLAIAATQE</sequence>
<keyword evidence="7" id="KW-0813">Transport</keyword>
<evidence type="ECO:0000313" key="10">
    <source>
        <dbReference type="Proteomes" id="UP000239001"/>
    </source>
</evidence>
<dbReference type="Proteomes" id="UP000239001">
    <property type="component" value="Unassembled WGS sequence"/>
</dbReference>
<feature type="transmembrane region" description="Helical" evidence="8">
    <location>
        <begin position="16"/>
        <end position="37"/>
    </location>
</feature>
<evidence type="ECO:0000256" key="7">
    <source>
        <dbReference type="RuleBase" id="RU003879"/>
    </source>
</evidence>
<keyword evidence="6 8" id="KW-0472">Membrane</keyword>
<dbReference type="GO" id="GO:0022857">
    <property type="term" value="F:transmembrane transporter activity"/>
    <property type="evidence" value="ECO:0007669"/>
    <property type="project" value="InterPro"/>
</dbReference>
<keyword evidence="4 7" id="KW-0812">Transmembrane</keyword>
<dbReference type="InterPro" id="IPR003400">
    <property type="entry name" value="ExbD"/>
</dbReference>
<reference evidence="9 10" key="2">
    <citation type="submission" date="2018-03" db="EMBL/GenBank/DDBJ databases">
        <authorList>
            <person name="Keele B.F."/>
        </authorList>
    </citation>
    <scope>NUCLEOTIDE SEQUENCE [LARGE SCALE GENOMIC DNA]</scope>
    <source>
        <strain evidence="9 10">CCALA 016</strain>
    </source>
</reference>
<keyword evidence="5 8" id="KW-1133">Transmembrane helix</keyword>
<evidence type="ECO:0000313" key="9">
    <source>
        <dbReference type="EMBL" id="PSF35024.1"/>
    </source>
</evidence>
<dbReference type="GO" id="GO:0005886">
    <property type="term" value="C:plasma membrane"/>
    <property type="evidence" value="ECO:0007669"/>
    <property type="project" value="UniProtKB-SubCell"/>
</dbReference>
<keyword evidence="7" id="KW-0653">Protein transport</keyword>
<evidence type="ECO:0000256" key="8">
    <source>
        <dbReference type="SAM" id="Phobius"/>
    </source>
</evidence>